<dbReference type="RefSeq" id="WP_110478446.1">
    <property type="nucleotide sequence ID" value="NZ_CP081939.1"/>
</dbReference>
<proteinExistence type="inferred from homology"/>
<reference evidence="7 8" key="1">
    <citation type="submission" date="2018-06" db="EMBL/GenBank/DDBJ databases">
        <authorList>
            <person name="Teymurazov M."/>
            <person name="Kislichkina A."/>
            <person name="Abaymova A."/>
            <person name="Mukhina T."/>
            <person name="Mayskaya N."/>
            <person name="Svetoch E."/>
            <person name="Bogun A."/>
        </authorList>
    </citation>
    <scope>NUCLEOTIDE SEQUENCE [LARGE SCALE GENOMIC DNA]</scope>
    <source>
        <strain evidence="7 8">SCPM-O-B-8406</strain>
    </source>
</reference>
<evidence type="ECO:0000256" key="5">
    <source>
        <dbReference type="ARBA" id="ARBA00022691"/>
    </source>
</evidence>
<gene>
    <name evidence="7" type="ORF">DM482_04430</name>
</gene>
<protein>
    <recommendedName>
        <fullName evidence="2">site-specific DNA-methyltransferase (adenine-specific)</fullName>
        <ecNumber evidence="2">2.1.1.72</ecNumber>
    </recommendedName>
</protein>
<dbReference type="GO" id="GO:0009307">
    <property type="term" value="P:DNA restriction-modification system"/>
    <property type="evidence" value="ECO:0007669"/>
    <property type="project" value="InterPro"/>
</dbReference>
<keyword evidence="4" id="KW-0808">Transferase</keyword>
<sequence>MKKLSYFHQAPLPFVGQKRQFLRYLKQILEQNIPDLGEGWTIVDVFGGSGLLAHTAKQLKPKARVIYNDFDHYQERLAHIADTNRLLSELRPLVKDYQKKEKLGEHTIEAIIEKITNFNGYKDEQTIASWLTFGSQQENKLVEIFKHKHFYNNVRKSNYCADGYLAGVEITAKDFKELMLEYQDQPNALFLLDPPYLFTTQKAYKQEKHFGLIKFLTLCRLNRPPYLFFSSTKSEFPTFVDELIKEKGENWQTYDKGQWIKKETAICFNAYYQDNLLYKF</sequence>
<evidence type="ECO:0000256" key="3">
    <source>
        <dbReference type="ARBA" id="ARBA00022603"/>
    </source>
</evidence>
<comment type="catalytic activity">
    <reaction evidence="6">
        <text>a 2'-deoxyadenosine in DNA + S-adenosyl-L-methionine = an N(6)-methyl-2'-deoxyadenosine in DNA + S-adenosyl-L-homocysteine + H(+)</text>
        <dbReference type="Rhea" id="RHEA:15197"/>
        <dbReference type="Rhea" id="RHEA-COMP:12418"/>
        <dbReference type="Rhea" id="RHEA-COMP:12419"/>
        <dbReference type="ChEBI" id="CHEBI:15378"/>
        <dbReference type="ChEBI" id="CHEBI:57856"/>
        <dbReference type="ChEBI" id="CHEBI:59789"/>
        <dbReference type="ChEBI" id="CHEBI:90615"/>
        <dbReference type="ChEBI" id="CHEBI:90616"/>
        <dbReference type="EC" id="2.1.1.72"/>
    </reaction>
</comment>
<dbReference type="Gene3D" id="3.40.50.150">
    <property type="entry name" value="Vaccinia Virus protein VP39"/>
    <property type="match status" value="1"/>
</dbReference>
<dbReference type="SUPFAM" id="SSF53335">
    <property type="entry name" value="S-adenosyl-L-methionine-dependent methyltransferases"/>
    <property type="match status" value="1"/>
</dbReference>
<dbReference type="InterPro" id="IPR012327">
    <property type="entry name" value="MeTrfase_D12"/>
</dbReference>
<organism evidence="7 8">
    <name type="scientific">Avibacterium paragallinarum</name>
    <name type="common">Haemophilus gallinarum</name>
    <dbReference type="NCBI Taxonomy" id="728"/>
    <lineage>
        <taxon>Bacteria</taxon>
        <taxon>Pseudomonadati</taxon>
        <taxon>Pseudomonadota</taxon>
        <taxon>Gammaproteobacteria</taxon>
        <taxon>Pasteurellales</taxon>
        <taxon>Pasteurellaceae</taxon>
        <taxon>Avibacterium</taxon>
    </lineage>
</organism>
<dbReference type="GO" id="GO:0032259">
    <property type="term" value="P:methylation"/>
    <property type="evidence" value="ECO:0007669"/>
    <property type="project" value="UniProtKB-KW"/>
</dbReference>
<dbReference type="GO" id="GO:0009007">
    <property type="term" value="F:site-specific DNA-methyltransferase (adenine-specific) activity"/>
    <property type="evidence" value="ECO:0007669"/>
    <property type="project" value="UniProtKB-EC"/>
</dbReference>
<dbReference type="AlphaFoldDB" id="A0AAE5TIZ4"/>
<dbReference type="Pfam" id="PF02086">
    <property type="entry name" value="MethyltransfD12"/>
    <property type="match status" value="1"/>
</dbReference>
<name>A0AAE5TIZ4_AVIPA</name>
<dbReference type="EC" id="2.1.1.72" evidence="2"/>
<dbReference type="EMBL" id="QJPJ01000005">
    <property type="protein sequence ID" value="PXZ39561.1"/>
    <property type="molecule type" value="Genomic_DNA"/>
</dbReference>
<accession>A0AAE5TIZ4</accession>
<dbReference type="Gene3D" id="1.10.1020.10">
    <property type="entry name" value="Adenine-specific Methyltransferase, Domain 2"/>
    <property type="match status" value="1"/>
</dbReference>
<keyword evidence="5" id="KW-0949">S-adenosyl-L-methionine</keyword>
<evidence type="ECO:0000313" key="7">
    <source>
        <dbReference type="EMBL" id="PXZ39561.1"/>
    </source>
</evidence>
<dbReference type="InterPro" id="IPR023095">
    <property type="entry name" value="Ade_MeTrfase_dom_2"/>
</dbReference>
<evidence type="ECO:0000313" key="8">
    <source>
        <dbReference type="Proteomes" id="UP000247594"/>
    </source>
</evidence>
<evidence type="ECO:0000256" key="2">
    <source>
        <dbReference type="ARBA" id="ARBA00011900"/>
    </source>
</evidence>
<evidence type="ECO:0000256" key="4">
    <source>
        <dbReference type="ARBA" id="ARBA00022679"/>
    </source>
</evidence>
<evidence type="ECO:0000256" key="1">
    <source>
        <dbReference type="ARBA" id="ARBA00006594"/>
    </source>
</evidence>
<comment type="caution">
    <text evidence="7">The sequence shown here is derived from an EMBL/GenBank/DDBJ whole genome shotgun (WGS) entry which is preliminary data.</text>
</comment>
<comment type="similarity">
    <text evidence="1">Belongs to the N(4)/N(6)-methyltransferase family.</text>
</comment>
<evidence type="ECO:0000256" key="6">
    <source>
        <dbReference type="ARBA" id="ARBA00047942"/>
    </source>
</evidence>
<keyword evidence="3" id="KW-0489">Methyltransferase</keyword>
<dbReference type="Proteomes" id="UP000247594">
    <property type="component" value="Unassembled WGS sequence"/>
</dbReference>
<dbReference type="InterPro" id="IPR029063">
    <property type="entry name" value="SAM-dependent_MTases_sf"/>
</dbReference>